<organism evidence="1 2">
    <name type="scientific">Gimesia maris</name>
    <dbReference type="NCBI Taxonomy" id="122"/>
    <lineage>
        <taxon>Bacteria</taxon>
        <taxon>Pseudomonadati</taxon>
        <taxon>Planctomycetota</taxon>
        <taxon>Planctomycetia</taxon>
        <taxon>Planctomycetales</taxon>
        <taxon>Planctomycetaceae</taxon>
        <taxon>Gimesia</taxon>
    </lineage>
</organism>
<sequence>MKADKATKIEADTYVVGQLRTMEREEMNDPKEVILHLVSARHTIMTGSLYLVLFFCKVRPNCFSLFLTVP</sequence>
<protein>
    <submittedName>
        <fullName evidence="1">Uncharacterized protein</fullName>
    </submittedName>
</protein>
<dbReference type="Proteomes" id="UP000263642">
    <property type="component" value="Unassembled WGS sequence"/>
</dbReference>
<gene>
    <name evidence="1" type="ORF">DIT97_17195</name>
</gene>
<proteinExistence type="predicted"/>
<evidence type="ECO:0000313" key="2">
    <source>
        <dbReference type="Proteomes" id="UP000263642"/>
    </source>
</evidence>
<evidence type="ECO:0000313" key="1">
    <source>
        <dbReference type="EMBL" id="HCO24674.1"/>
    </source>
</evidence>
<dbReference type="AlphaFoldDB" id="A0A3D3R710"/>
<dbReference type="EMBL" id="DQAY01000105">
    <property type="protein sequence ID" value="HCO24674.1"/>
    <property type="molecule type" value="Genomic_DNA"/>
</dbReference>
<accession>A0A3D3R710</accession>
<reference evidence="1 2" key="1">
    <citation type="journal article" date="2018" name="Nat. Biotechnol.">
        <title>A standardized bacterial taxonomy based on genome phylogeny substantially revises the tree of life.</title>
        <authorList>
            <person name="Parks D.H."/>
            <person name="Chuvochina M."/>
            <person name="Waite D.W."/>
            <person name="Rinke C."/>
            <person name="Skarshewski A."/>
            <person name="Chaumeil P.A."/>
            <person name="Hugenholtz P."/>
        </authorList>
    </citation>
    <scope>NUCLEOTIDE SEQUENCE [LARGE SCALE GENOMIC DNA]</scope>
    <source>
        <strain evidence="1">UBA9375</strain>
    </source>
</reference>
<comment type="caution">
    <text evidence="1">The sequence shown here is derived from an EMBL/GenBank/DDBJ whole genome shotgun (WGS) entry which is preliminary data.</text>
</comment>
<name>A0A3D3R710_9PLAN</name>